<evidence type="ECO:0000256" key="1">
    <source>
        <dbReference type="SAM" id="MobiDB-lite"/>
    </source>
</evidence>
<evidence type="ECO:0000313" key="3">
    <source>
        <dbReference type="Proteomes" id="UP000199013"/>
    </source>
</evidence>
<dbReference type="Proteomes" id="UP000199013">
    <property type="component" value="Unassembled WGS sequence"/>
</dbReference>
<feature type="region of interest" description="Disordered" evidence="1">
    <location>
        <begin position="96"/>
        <end position="119"/>
    </location>
</feature>
<dbReference type="EMBL" id="FLUV01001477">
    <property type="protein sequence ID" value="SBW23051.1"/>
    <property type="molecule type" value="Genomic_DNA"/>
</dbReference>
<keyword evidence="3" id="KW-1185">Reference proteome</keyword>
<accession>A0A1C3NZT6</accession>
<protein>
    <submittedName>
        <fullName evidence="2">Putative membrane protein</fullName>
    </submittedName>
</protein>
<evidence type="ECO:0000313" key="2">
    <source>
        <dbReference type="EMBL" id="SBW23051.1"/>
    </source>
</evidence>
<name>A0A1C3NZT6_9ACTN</name>
<sequence length="129" mass="12964">MLLPLVLIGLLLMHGGLAAILEPSRMDHAAAPTAPTPHETTGAMAAAHGRMPAAAEHPDHVGPLCLAVLRVGLATAVAGLLLGLLGACLAGCPVRSATPGVPGGNRRAPPSRPPPSRPPTLAELCVLRL</sequence>
<gene>
    <name evidence="2" type="ORF">FDG2_3504</name>
</gene>
<proteinExistence type="predicted"/>
<organism evidence="2 3">
    <name type="scientific">Candidatus Protofrankia californiensis</name>
    <dbReference type="NCBI Taxonomy" id="1839754"/>
    <lineage>
        <taxon>Bacteria</taxon>
        <taxon>Bacillati</taxon>
        <taxon>Actinomycetota</taxon>
        <taxon>Actinomycetes</taxon>
        <taxon>Frankiales</taxon>
        <taxon>Frankiaceae</taxon>
        <taxon>Protofrankia</taxon>
    </lineage>
</organism>
<reference evidence="3" key="1">
    <citation type="submission" date="2016-02" db="EMBL/GenBank/DDBJ databases">
        <authorList>
            <person name="Wibberg D."/>
        </authorList>
    </citation>
    <scope>NUCLEOTIDE SEQUENCE [LARGE SCALE GENOMIC DNA]</scope>
</reference>
<dbReference type="AlphaFoldDB" id="A0A1C3NZT6"/>